<evidence type="ECO:0000313" key="9">
    <source>
        <dbReference type="RefSeq" id="XP_028277135.1"/>
    </source>
</evidence>
<feature type="transmembrane region" description="Helical" evidence="6">
    <location>
        <begin position="180"/>
        <end position="197"/>
    </location>
</feature>
<dbReference type="CTD" id="55244"/>
<dbReference type="CDD" id="cd13132">
    <property type="entry name" value="MATE_eukaryotic"/>
    <property type="match status" value="1"/>
</dbReference>
<dbReference type="InterPro" id="IPR002528">
    <property type="entry name" value="MATE_fam"/>
</dbReference>
<accession>A0A6P7JJV2</accession>
<feature type="transmembrane region" description="Helical" evidence="6">
    <location>
        <begin position="209"/>
        <end position="231"/>
    </location>
</feature>
<feature type="transmembrane region" description="Helical" evidence="6">
    <location>
        <begin position="439"/>
        <end position="457"/>
    </location>
</feature>
<dbReference type="GO" id="GO:0015297">
    <property type="term" value="F:antiporter activity"/>
    <property type="evidence" value="ECO:0007669"/>
    <property type="project" value="InterPro"/>
</dbReference>
<protein>
    <recommendedName>
        <fullName evidence="6">Multidrug and toxin extrusion protein</fullName>
    </recommendedName>
</protein>
<gene>
    <name evidence="9" type="primary">slc47a1</name>
</gene>
<keyword evidence="4 6" id="KW-1133">Transmembrane helix</keyword>
<organism evidence="8 9">
    <name type="scientific">Parambassis ranga</name>
    <name type="common">Indian glassy fish</name>
    <dbReference type="NCBI Taxonomy" id="210632"/>
    <lineage>
        <taxon>Eukaryota</taxon>
        <taxon>Metazoa</taxon>
        <taxon>Chordata</taxon>
        <taxon>Craniata</taxon>
        <taxon>Vertebrata</taxon>
        <taxon>Euteleostomi</taxon>
        <taxon>Actinopterygii</taxon>
        <taxon>Neopterygii</taxon>
        <taxon>Teleostei</taxon>
        <taxon>Neoteleostei</taxon>
        <taxon>Acanthomorphata</taxon>
        <taxon>Ovalentaria</taxon>
        <taxon>Ambassidae</taxon>
        <taxon>Parambassis</taxon>
    </lineage>
</organism>
<dbReference type="OrthoDB" id="2126698at2759"/>
<comment type="similarity">
    <text evidence="2 6">Belongs to the multi antimicrobial extrusion (MATE) (TC 2.A.66.1) family.</text>
</comment>
<dbReference type="GO" id="GO:0016020">
    <property type="term" value="C:membrane"/>
    <property type="evidence" value="ECO:0007669"/>
    <property type="project" value="UniProtKB-SubCell"/>
</dbReference>
<feature type="transmembrane region" description="Helical" evidence="6">
    <location>
        <begin position="364"/>
        <end position="387"/>
    </location>
</feature>
<feature type="transmembrane region" description="Helical" evidence="6">
    <location>
        <begin position="237"/>
        <end position="263"/>
    </location>
</feature>
<dbReference type="GO" id="GO:1990961">
    <property type="term" value="P:xenobiotic detoxification by transmembrane export across the plasma membrane"/>
    <property type="evidence" value="ECO:0007669"/>
    <property type="project" value="InterPro"/>
</dbReference>
<feature type="transmembrane region" description="Helical" evidence="6">
    <location>
        <begin position="284"/>
        <end position="303"/>
    </location>
</feature>
<dbReference type="GO" id="GO:0042910">
    <property type="term" value="F:xenobiotic transmembrane transporter activity"/>
    <property type="evidence" value="ECO:0007669"/>
    <property type="project" value="InterPro"/>
</dbReference>
<evidence type="ECO:0000256" key="1">
    <source>
        <dbReference type="ARBA" id="ARBA00004141"/>
    </source>
</evidence>
<evidence type="ECO:0000256" key="3">
    <source>
        <dbReference type="ARBA" id="ARBA00022692"/>
    </source>
</evidence>
<feature type="transmembrane region" description="Helical" evidence="6">
    <location>
        <begin position="600"/>
        <end position="619"/>
    </location>
</feature>
<comment type="subcellular location">
    <subcellularLocation>
        <location evidence="1">Membrane</location>
        <topology evidence="1">Multi-pass membrane protein</topology>
    </subcellularLocation>
</comment>
<sequence length="654" mass="70843">MEKQGSPEPALPSQGAGPFSGGSVAKTAAVVGDEAATVASSKLFWCACVRRWLPLAYREELYQVLRLTGPLLLSRILNFLLPFVITIFCGHIGNAALAGYALASATINVTTSATGFGLALACDTLISQTFGSKNMKRVGVILQRSSLILLLFCLPCWGLLLNSENLLLIMHQEAEVARIAQIYIMAFLPAVPAMFLHQLQVSYLQNQGIILPQMYTAAAANIINLGFNYILIFSLDLGVIGSAIANSLSWITICLLLFGYIRWKNLHQQTWGGWSTECLQEWDSYMKLAVPSTFMVCFEWWIWDVGGFLAGLLGEVDLAAQHVMLETGAITYMFPLGIHAAVCVRVGNALGAGNTTRAIVTCKVALILTGVLAVFQGIIIAGSKSVVGYIFTSDVNIVEMVSDSLTVYTFVQFFDAILCVCTGILIGSGLQKIAALSNLVSYYCVGLPVGIALMFAAKMRILGLWVGLLICVFLQTGFFLFLIYKLNWKKVTHKAQRRAGRKVLVTPARPASTVLTEAMLPDLPDCSVTKAQLDGEVPPKTDGYSPVDIQDQELKSAHEAKTNNTHIGGTERDAEQNMNTATTQPQALLSITQLILRRGLVLLISFLILAVGVALHFAFPPPDPSVHSRANYTLNWANVSTPSPLASLNVTSNI</sequence>
<name>A0A6P7JJV2_9TELE</name>
<keyword evidence="3 6" id="KW-0812">Transmembrane</keyword>
<feature type="transmembrane region" description="Helical" evidence="6">
    <location>
        <begin position="323"/>
        <end position="344"/>
    </location>
</feature>
<feature type="transmembrane region" description="Helical" evidence="6">
    <location>
        <begin position="138"/>
        <end position="160"/>
    </location>
</feature>
<dbReference type="AlphaFoldDB" id="A0A6P7JJV2"/>
<reference evidence="9" key="1">
    <citation type="submission" date="2025-08" db="UniProtKB">
        <authorList>
            <consortium name="RefSeq"/>
        </authorList>
    </citation>
    <scope>IDENTIFICATION</scope>
</reference>
<evidence type="ECO:0000256" key="4">
    <source>
        <dbReference type="ARBA" id="ARBA00022989"/>
    </source>
</evidence>
<evidence type="ECO:0000313" key="8">
    <source>
        <dbReference type="Proteomes" id="UP000515145"/>
    </source>
</evidence>
<feature type="transmembrane region" description="Helical" evidence="6">
    <location>
        <begin position="107"/>
        <end position="126"/>
    </location>
</feature>
<dbReference type="Pfam" id="PF01554">
    <property type="entry name" value="MatE"/>
    <property type="match status" value="2"/>
</dbReference>
<feature type="transmembrane region" description="Helical" evidence="6">
    <location>
        <begin position="76"/>
        <end position="101"/>
    </location>
</feature>
<evidence type="ECO:0000256" key="6">
    <source>
        <dbReference type="RuleBase" id="RU004914"/>
    </source>
</evidence>
<feature type="transmembrane region" description="Helical" evidence="6">
    <location>
        <begin position="463"/>
        <end position="484"/>
    </location>
</feature>
<dbReference type="InParanoid" id="A0A6P7JJV2"/>
<dbReference type="NCBIfam" id="TIGR00797">
    <property type="entry name" value="matE"/>
    <property type="match status" value="1"/>
</dbReference>
<keyword evidence="5 6" id="KW-0472">Membrane</keyword>
<dbReference type="Proteomes" id="UP000515145">
    <property type="component" value="Chromosome 14"/>
</dbReference>
<evidence type="ECO:0000256" key="7">
    <source>
        <dbReference type="SAM" id="MobiDB-lite"/>
    </source>
</evidence>
<evidence type="ECO:0000256" key="2">
    <source>
        <dbReference type="ARBA" id="ARBA00010199"/>
    </source>
</evidence>
<dbReference type="PANTHER" id="PTHR11206">
    <property type="entry name" value="MULTIDRUG RESISTANCE PROTEIN"/>
    <property type="match status" value="1"/>
</dbReference>
<feature type="transmembrane region" description="Helical" evidence="6">
    <location>
        <begin position="407"/>
        <end position="427"/>
    </location>
</feature>
<dbReference type="GeneID" id="114445970"/>
<dbReference type="InterPro" id="IPR045069">
    <property type="entry name" value="MATE_euk"/>
</dbReference>
<feature type="region of interest" description="Disordered" evidence="7">
    <location>
        <begin position="560"/>
        <end position="580"/>
    </location>
</feature>
<dbReference type="RefSeq" id="XP_028277135.1">
    <property type="nucleotide sequence ID" value="XM_028421334.1"/>
</dbReference>
<evidence type="ECO:0000256" key="5">
    <source>
        <dbReference type="ARBA" id="ARBA00023136"/>
    </source>
</evidence>
<proteinExistence type="inferred from homology"/>
<keyword evidence="8" id="KW-1185">Reference proteome</keyword>